<dbReference type="Proteomes" id="UP000050783">
    <property type="component" value="Unassembled WGS sequence"/>
</dbReference>
<proteinExistence type="predicted"/>
<accession>A0A0P1EBE7</accession>
<sequence length="64" mass="7528">MLSGFRSSQIIGSRKEFETALFSLDWDNKPIAMKATVYSEIESDASVDILDTLEWHMRRLTRFW</sequence>
<evidence type="ECO:0000313" key="1">
    <source>
        <dbReference type="EMBL" id="CUH46778.1"/>
    </source>
</evidence>
<name>A0A0P1EBE7_9RHOB</name>
<protein>
    <submittedName>
        <fullName evidence="1">Uncharacterized protein</fullName>
    </submittedName>
</protein>
<dbReference type="AlphaFoldDB" id="A0A0P1EBE7"/>
<evidence type="ECO:0000313" key="2">
    <source>
        <dbReference type="Proteomes" id="UP000050783"/>
    </source>
</evidence>
<gene>
    <name evidence="1" type="ORF">RUA4292_00944</name>
</gene>
<reference evidence="1 2" key="1">
    <citation type="submission" date="2015-09" db="EMBL/GenBank/DDBJ databases">
        <authorList>
            <consortium name="Swine Surveillance"/>
        </authorList>
    </citation>
    <scope>NUCLEOTIDE SEQUENCE [LARGE SCALE GENOMIC DNA]</scope>
    <source>
        <strain evidence="1 2">CECT 4292</strain>
    </source>
</reference>
<dbReference type="EMBL" id="CYPU01000017">
    <property type="protein sequence ID" value="CUH46778.1"/>
    <property type="molecule type" value="Genomic_DNA"/>
</dbReference>
<organism evidence="1 2">
    <name type="scientific">Ruegeria atlantica</name>
    <dbReference type="NCBI Taxonomy" id="81569"/>
    <lineage>
        <taxon>Bacteria</taxon>
        <taxon>Pseudomonadati</taxon>
        <taxon>Pseudomonadota</taxon>
        <taxon>Alphaproteobacteria</taxon>
        <taxon>Rhodobacterales</taxon>
        <taxon>Roseobacteraceae</taxon>
        <taxon>Ruegeria</taxon>
    </lineage>
</organism>